<reference evidence="13" key="1">
    <citation type="journal article" date="2011" name="MBio">
        <title>Novel metabolic attributes of the genus Cyanothece, comprising a group of unicellular nitrogen-fixing Cyanobacteria.</title>
        <authorList>
            <person name="Bandyopadhyay A."/>
            <person name="Elvitigala T."/>
            <person name="Welsh E."/>
            <person name="Stockel J."/>
            <person name="Liberton M."/>
            <person name="Min H."/>
            <person name="Sherman L.A."/>
            <person name="Pakrasi H.B."/>
        </authorList>
    </citation>
    <scope>NUCLEOTIDE SEQUENCE [LARGE SCALE GENOMIC DNA]</scope>
    <source>
        <strain evidence="13">PCC 7822</strain>
        <plasmid evidence="13">Cy782204</plasmid>
    </source>
</reference>
<feature type="domain" description="Cas12f1-like TNB" evidence="10">
    <location>
        <begin position="285"/>
        <end position="352"/>
    </location>
</feature>
<feature type="region of interest" description="Disordered" evidence="8">
    <location>
        <begin position="370"/>
        <end position="405"/>
    </location>
</feature>
<evidence type="ECO:0000256" key="3">
    <source>
        <dbReference type="ARBA" id="ARBA00022578"/>
    </source>
</evidence>
<gene>
    <name evidence="12" type="ordered locus">Cyan7822_6683</name>
</gene>
<evidence type="ECO:0000313" key="12">
    <source>
        <dbReference type="EMBL" id="ADN18631.1"/>
    </source>
</evidence>
<evidence type="ECO:0000256" key="4">
    <source>
        <dbReference type="ARBA" id="ARBA00022723"/>
    </source>
</evidence>
<evidence type="ECO:0000256" key="5">
    <source>
        <dbReference type="ARBA" id="ARBA00022833"/>
    </source>
</evidence>
<dbReference type="AlphaFoldDB" id="E0UNV1"/>
<dbReference type="RefSeq" id="WP_013325753.1">
    <property type="nucleotide sequence ID" value="NC_014503.1"/>
</dbReference>
<dbReference type="GO" id="GO:0003677">
    <property type="term" value="F:DNA binding"/>
    <property type="evidence" value="ECO:0007669"/>
    <property type="project" value="UniProtKB-KW"/>
</dbReference>
<keyword evidence="13" id="KW-1185">Reference proteome</keyword>
<accession>E0UNV1</accession>
<comment type="similarity">
    <text evidence="1">In the C-terminal section; belongs to the transposase 35 family.</text>
</comment>
<keyword evidence="12" id="KW-0614">Plasmid</keyword>
<keyword evidence="5" id="KW-0862">Zinc</keyword>
<geneLocation type="plasmid" evidence="12 13">
    <name>Cy782204</name>
</geneLocation>
<keyword evidence="3" id="KW-0815">Transposition</keyword>
<keyword evidence="7" id="KW-0233">DNA recombination</keyword>
<dbReference type="InterPro" id="IPR010095">
    <property type="entry name" value="Cas12f1-like_TNB"/>
</dbReference>
<dbReference type="Pfam" id="PF12323">
    <property type="entry name" value="HTH_OrfB_IS605"/>
    <property type="match status" value="1"/>
</dbReference>
<keyword evidence="6" id="KW-0238">DNA-binding</keyword>
<dbReference type="InterPro" id="IPR021027">
    <property type="entry name" value="Transposase_put_HTH"/>
</dbReference>
<dbReference type="Proteomes" id="UP000008206">
    <property type="component" value="Plasmid Cy782204"/>
</dbReference>
<feature type="domain" description="Probable transposase IS891/IS1136/IS1341" evidence="9">
    <location>
        <begin position="166"/>
        <end position="273"/>
    </location>
</feature>
<evidence type="ECO:0000256" key="7">
    <source>
        <dbReference type="ARBA" id="ARBA00023172"/>
    </source>
</evidence>
<protein>
    <submittedName>
        <fullName evidence="12">Transposase, IS605 OrfB family</fullName>
    </submittedName>
</protein>
<dbReference type="InterPro" id="IPR051399">
    <property type="entry name" value="RNA-guided_DNA_endo/Transpos"/>
</dbReference>
<evidence type="ECO:0000259" key="11">
    <source>
        <dbReference type="Pfam" id="PF12323"/>
    </source>
</evidence>
<dbReference type="HOGENOM" id="CLU_032903_0_0_3"/>
<keyword evidence="4" id="KW-0479">Metal-binding</keyword>
<dbReference type="GO" id="GO:0046872">
    <property type="term" value="F:metal ion binding"/>
    <property type="evidence" value="ECO:0007669"/>
    <property type="project" value="UniProtKB-KW"/>
</dbReference>
<dbReference type="NCBIfam" id="TIGR01766">
    <property type="entry name" value="IS200/IS605 family accessory protein TnpB-like domain"/>
    <property type="match status" value="1"/>
</dbReference>
<evidence type="ECO:0000259" key="9">
    <source>
        <dbReference type="Pfam" id="PF01385"/>
    </source>
</evidence>
<evidence type="ECO:0000259" key="10">
    <source>
        <dbReference type="Pfam" id="PF07282"/>
    </source>
</evidence>
<dbReference type="InterPro" id="IPR001959">
    <property type="entry name" value="Transposase"/>
</dbReference>
<dbReference type="NCBIfam" id="NF040570">
    <property type="entry name" value="guided_TnpB"/>
    <property type="match status" value="1"/>
</dbReference>
<evidence type="ECO:0000256" key="8">
    <source>
        <dbReference type="SAM" id="MobiDB-lite"/>
    </source>
</evidence>
<evidence type="ECO:0000256" key="6">
    <source>
        <dbReference type="ARBA" id="ARBA00023125"/>
    </source>
</evidence>
<proteinExistence type="inferred from homology"/>
<dbReference type="Pfam" id="PF07282">
    <property type="entry name" value="Cas12f1-like_TNB"/>
    <property type="match status" value="1"/>
</dbReference>
<organism evidence="12 13">
    <name type="scientific">Gloeothece verrucosa (strain PCC 7822)</name>
    <name type="common">Cyanothece sp. (strain PCC 7822)</name>
    <dbReference type="NCBI Taxonomy" id="497965"/>
    <lineage>
        <taxon>Bacteria</taxon>
        <taxon>Bacillati</taxon>
        <taxon>Cyanobacteriota</taxon>
        <taxon>Cyanophyceae</taxon>
        <taxon>Oscillatoriophycideae</taxon>
        <taxon>Chroococcales</taxon>
        <taxon>Aphanothecaceae</taxon>
        <taxon>Gloeothece</taxon>
        <taxon>Gloeothece verrucosa</taxon>
    </lineage>
</organism>
<sequence length="405" mass="46154">MLKVVKIRLYPDEQQRQSLEQSFGNCRWLWNYCLNLMNETYRDTGKGLSGYEVKKLIPQLKKEYEWLSLAYSACLQQVCLNLGVAFNNFFEKRAKYPRFKSKHGRQSIQYPQNVKVAEQSVTIPKIGEVEAIIHRPVEGKIKTVTVSRNCSGQYFASVLFEDGKEKPSTSSEGKAIGVDLGLAHFCITSDGSKYDNPRFLKKHEKNLKVKQQHLSRKQKGSNNRIKARKKVAKVHTKITNCREDFLHKLSRRIVNESQVVIVENLNVKGMMQNHKLAKAIHQVGWGLFCTMLKYKAEQDGKVYQEVDRFFPSSKTCHICLNQVGSLPLDVRTWTCEYCQAKHDRDVNAAINLRDEGLRILTGRINPGGFLQGQPLTSGTGDKACRPDVRRSNRGRKKSTTALSVG</sequence>
<feature type="domain" description="Transposase putative helix-turn-helix" evidence="11">
    <location>
        <begin position="1"/>
        <end position="46"/>
    </location>
</feature>
<dbReference type="OrthoDB" id="443538at2"/>
<evidence type="ECO:0000256" key="1">
    <source>
        <dbReference type="ARBA" id="ARBA00008761"/>
    </source>
</evidence>
<name>E0UNV1_GLOV7</name>
<dbReference type="KEGG" id="cyj:Cyan7822_6683"/>
<dbReference type="eggNOG" id="COG0675">
    <property type="taxonomic scope" value="Bacteria"/>
</dbReference>
<evidence type="ECO:0000313" key="13">
    <source>
        <dbReference type="Proteomes" id="UP000008206"/>
    </source>
</evidence>
<dbReference type="EMBL" id="CP002202">
    <property type="protein sequence ID" value="ADN18631.1"/>
    <property type="molecule type" value="Genomic_DNA"/>
</dbReference>
<dbReference type="Pfam" id="PF01385">
    <property type="entry name" value="OrfB_IS605"/>
    <property type="match status" value="1"/>
</dbReference>
<dbReference type="GO" id="GO:0032196">
    <property type="term" value="P:transposition"/>
    <property type="evidence" value="ECO:0007669"/>
    <property type="project" value="UniProtKB-KW"/>
</dbReference>
<comment type="similarity">
    <text evidence="2">In the N-terminal section; belongs to the transposase 2 family.</text>
</comment>
<evidence type="ECO:0000256" key="2">
    <source>
        <dbReference type="ARBA" id="ARBA00011044"/>
    </source>
</evidence>
<dbReference type="GO" id="GO:0006310">
    <property type="term" value="P:DNA recombination"/>
    <property type="evidence" value="ECO:0007669"/>
    <property type="project" value="UniProtKB-KW"/>
</dbReference>
<dbReference type="PANTHER" id="PTHR30405:SF25">
    <property type="entry name" value="RNA-GUIDED DNA ENDONUCLEASE INSQ-RELATED"/>
    <property type="match status" value="1"/>
</dbReference>
<dbReference type="PANTHER" id="PTHR30405">
    <property type="entry name" value="TRANSPOSASE"/>
    <property type="match status" value="1"/>
</dbReference>